<accession>A0A6I3NE34</accession>
<reference evidence="1" key="1">
    <citation type="journal article" date="2019" name="Nat. Med.">
        <title>A library of human gut bacterial isolates paired with longitudinal multiomics data enables mechanistic microbiome research.</title>
        <authorList>
            <person name="Poyet M."/>
            <person name="Groussin M."/>
            <person name="Gibbons S.M."/>
            <person name="Avila-Pacheco J."/>
            <person name="Jiang X."/>
            <person name="Kearney S.M."/>
            <person name="Perrotta A.R."/>
            <person name="Berdy B."/>
            <person name="Zhao S."/>
            <person name="Lieberman T.D."/>
            <person name="Swanson P.K."/>
            <person name="Smith M."/>
            <person name="Roesemann S."/>
            <person name="Alexander J.E."/>
            <person name="Rich S.A."/>
            <person name="Livny J."/>
            <person name="Vlamakis H."/>
            <person name="Clish C."/>
            <person name="Bullock K."/>
            <person name="Deik A."/>
            <person name="Scott J."/>
            <person name="Pierce K.A."/>
            <person name="Xavier R.J."/>
            <person name="Alm E.J."/>
        </authorList>
    </citation>
    <scope>NUCLEOTIDE SEQUENCE</scope>
    <source>
        <strain evidence="1">BIOML-A179</strain>
    </source>
</reference>
<organism evidence="1">
    <name type="scientific">Turicibacter sanguinis</name>
    <dbReference type="NCBI Taxonomy" id="154288"/>
    <lineage>
        <taxon>Bacteria</taxon>
        <taxon>Bacillati</taxon>
        <taxon>Bacillota</taxon>
        <taxon>Erysipelotrichia</taxon>
        <taxon>Erysipelotrichales</taxon>
        <taxon>Turicibacteraceae</taxon>
        <taxon>Turicibacter</taxon>
    </lineage>
</organism>
<proteinExistence type="predicted"/>
<dbReference type="InterPro" id="IPR043519">
    <property type="entry name" value="NT_sf"/>
</dbReference>
<dbReference type="EMBL" id="WMQV01000028">
    <property type="protein sequence ID" value="MTL95005.1"/>
    <property type="molecule type" value="Genomic_DNA"/>
</dbReference>
<comment type="caution">
    <text evidence="1">The sequence shown here is derived from an EMBL/GenBank/DDBJ whole genome shotgun (WGS) entry which is preliminary data.</text>
</comment>
<gene>
    <name evidence="1" type="ORF">GMA64_10735</name>
</gene>
<dbReference type="SUPFAM" id="SSF81301">
    <property type="entry name" value="Nucleotidyltransferase"/>
    <property type="match status" value="1"/>
</dbReference>
<dbReference type="Gene3D" id="3.30.460.10">
    <property type="entry name" value="Beta Polymerase, domain 2"/>
    <property type="match status" value="1"/>
</dbReference>
<evidence type="ECO:0000313" key="1">
    <source>
        <dbReference type="EMBL" id="MTL95005.1"/>
    </source>
</evidence>
<protein>
    <submittedName>
        <fullName evidence="1">Uncharacterized protein</fullName>
    </submittedName>
</protein>
<sequence length="342" mass="39975">MSYQNDQVIKWALNTIKREYAEDVSLLLLYGSYENGTSNDLSDVDLYFIPKTERAYELSQTFIIKDIGYDLFPMSWHRVEEIADFNDRLTPCVGDVKILYANSIEDERRFKHLQLKLHKHLSDRAFMLSKAKQQLTKAKKTMGELILANSTCESRLHAASIICQLSDCVAFFNQTYFHRGLKTQVEDLKQMRKLPLHFLELYDFIVTTTSNRDLQLACIALIKSTEFLLKQQDNQKQDLDYEKLIGRYEELCSSFNKIYTQCQLQNAALVYLSAAQVQVELNEITEDFHFPRFDLLCYFDASNLENFSIETFKIENQFITTLKEHSIPIRSFATIETFLETQ</sequence>
<dbReference type="RefSeq" id="WP_129821437.1">
    <property type="nucleotide sequence ID" value="NZ_JADMYN010000011.1"/>
</dbReference>
<dbReference type="AlphaFoldDB" id="A0A6I3NE34"/>
<name>A0A6I3NE34_9FIRM</name>